<sequence>MDINWDFFINFPKDTILPTNFFIENNEKSILEDIITPSKFPEYFFNELEENVLENIIIPPNSPEHLFNELKEKLTELFNGLNDSLNCSSYQYNLCIEDSFSYDKDANNHSIIQHKSFYCSSSGNYEACKIINQDLHCSRNSSKNNCE</sequence>
<gene>
    <name evidence="1" type="ORF">GLOINDRAFT_7263</name>
</gene>
<proteinExistence type="predicted"/>
<dbReference type="AlphaFoldDB" id="U9T0M1"/>
<reference evidence="1" key="1">
    <citation type="submission" date="2013-07" db="EMBL/GenBank/DDBJ databases">
        <title>The genome of an arbuscular mycorrhizal fungus provides insights into the evolution of the oldest plant symbiosis.</title>
        <authorList>
            <consortium name="DOE Joint Genome Institute"/>
            <person name="Tisserant E."/>
            <person name="Malbreil M."/>
            <person name="Kuo A."/>
            <person name="Kohler A."/>
            <person name="Symeonidi A."/>
            <person name="Balestrini R."/>
            <person name="Charron P."/>
            <person name="Duensing N."/>
            <person name="Frei-dit-Frey N."/>
            <person name="Gianinazzi-Pearson V."/>
            <person name="Gilbert B."/>
            <person name="Handa Y."/>
            <person name="Hijri M."/>
            <person name="Kaul R."/>
            <person name="Kawaguchi M."/>
            <person name="Krajinski F."/>
            <person name="Lammers P."/>
            <person name="Lapierre D."/>
            <person name="Masclaux F.G."/>
            <person name="Murat C."/>
            <person name="Morin E."/>
            <person name="Ndikumana S."/>
            <person name="Pagni M."/>
            <person name="Petitpierre D."/>
            <person name="Requena N."/>
            <person name="Rosikiewicz P."/>
            <person name="Riley R."/>
            <person name="Saito K."/>
            <person name="San Clemente H."/>
            <person name="Shapiro H."/>
            <person name="van Tuinen D."/>
            <person name="Becard G."/>
            <person name="Bonfante P."/>
            <person name="Paszkowski U."/>
            <person name="Shachar-Hill Y."/>
            <person name="Young J.P."/>
            <person name="Sanders I.R."/>
            <person name="Henrissat B."/>
            <person name="Rensing S.A."/>
            <person name="Grigoriev I.V."/>
            <person name="Corradi N."/>
            <person name="Roux C."/>
            <person name="Martin F."/>
        </authorList>
    </citation>
    <scope>NUCLEOTIDE SEQUENCE</scope>
    <source>
        <strain evidence="1">DAOM 197198</strain>
    </source>
</reference>
<dbReference type="HOGENOM" id="CLU_062675_0_0_1"/>
<organism evidence="1">
    <name type="scientific">Rhizophagus irregularis (strain DAOM 181602 / DAOM 197198 / MUCL 43194)</name>
    <name type="common">Arbuscular mycorrhizal fungus</name>
    <name type="synonym">Glomus intraradices</name>
    <dbReference type="NCBI Taxonomy" id="747089"/>
    <lineage>
        <taxon>Eukaryota</taxon>
        <taxon>Fungi</taxon>
        <taxon>Fungi incertae sedis</taxon>
        <taxon>Mucoromycota</taxon>
        <taxon>Glomeromycotina</taxon>
        <taxon>Glomeromycetes</taxon>
        <taxon>Glomerales</taxon>
        <taxon>Glomeraceae</taxon>
        <taxon>Rhizophagus</taxon>
    </lineage>
</organism>
<protein>
    <submittedName>
        <fullName evidence="1">Uncharacterized protein</fullName>
    </submittedName>
</protein>
<evidence type="ECO:0000313" key="1">
    <source>
        <dbReference type="EMBL" id="ESA01685.1"/>
    </source>
</evidence>
<dbReference type="EMBL" id="KI296283">
    <property type="protein sequence ID" value="ESA01685.1"/>
    <property type="molecule type" value="Genomic_DNA"/>
</dbReference>
<accession>U9T0M1</accession>
<dbReference type="VEuPathDB" id="FungiDB:RhiirFUN_002567"/>
<name>U9T0M1_RHIID</name>